<dbReference type="Pfam" id="PF12757">
    <property type="entry name" value="Eisosome1"/>
    <property type="match status" value="1"/>
</dbReference>
<feature type="compositionally biased region" description="Polar residues" evidence="1">
    <location>
        <begin position="954"/>
        <end position="965"/>
    </location>
</feature>
<feature type="region of interest" description="Disordered" evidence="1">
    <location>
        <begin position="206"/>
        <end position="274"/>
    </location>
</feature>
<feature type="region of interest" description="Disordered" evidence="1">
    <location>
        <begin position="1174"/>
        <end position="1313"/>
    </location>
</feature>
<feature type="region of interest" description="Disordered" evidence="1">
    <location>
        <begin position="527"/>
        <end position="576"/>
    </location>
</feature>
<feature type="region of interest" description="Disordered" evidence="1">
    <location>
        <begin position="1"/>
        <end position="59"/>
    </location>
</feature>
<accession>A0A0F2M8F6</accession>
<feature type="region of interest" description="Disordered" evidence="1">
    <location>
        <begin position="761"/>
        <end position="842"/>
    </location>
</feature>
<reference evidence="2 3" key="2">
    <citation type="journal article" date="2015" name="Eukaryot. Cell">
        <title>Asexual propagation of a virulent clone complex in a human and feline outbreak of sporotrichosis.</title>
        <authorList>
            <person name="Teixeira Mde M."/>
            <person name="Rodrigues A.M."/>
            <person name="Tsui C.K."/>
            <person name="de Almeida L.G."/>
            <person name="Van Diepeningen A.D."/>
            <person name="van den Ende B.G."/>
            <person name="Fernandes G.F."/>
            <person name="Kano R."/>
            <person name="Hamelin R.C."/>
            <person name="Lopes-Bezerra L.M."/>
            <person name="Vasconcelos A.T."/>
            <person name="de Hoog S."/>
            <person name="de Camargo Z.P."/>
            <person name="Felipe M.S."/>
        </authorList>
    </citation>
    <scope>NUCLEOTIDE SEQUENCE [LARGE SCALE GENOMIC DNA]</scope>
    <source>
        <strain evidence="2 3">1099-18</strain>
    </source>
</reference>
<protein>
    <submittedName>
        <fullName evidence="2">Uncharacterized protein</fullName>
    </submittedName>
</protein>
<dbReference type="OrthoDB" id="4070583at2759"/>
<feature type="compositionally biased region" description="Low complexity" evidence="1">
    <location>
        <begin position="1044"/>
        <end position="1064"/>
    </location>
</feature>
<comment type="caution">
    <text evidence="2">The sequence shown here is derived from an EMBL/GenBank/DDBJ whole genome shotgun (WGS) entry which is preliminary data.</text>
</comment>
<dbReference type="EMBL" id="AXCR01000007">
    <property type="protein sequence ID" value="KJR84441.1"/>
    <property type="molecule type" value="Genomic_DNA"/>
</dbReference>
<dbReference type="KEGG" id="ssck:SPSK_08298"/>
<feature type="region of interest" description="Disordered" evidence="1">
    <location>
        <begin position="890"/>
        <end position="965"/>
    </location>
</feature>
<feature type="compositionally biased region" description="Basic and acidic residues" evidence="1">
    <location>
        <begin position="788"/>
        <end position="802"/>
    </location>
</feature>
<feature type="compositionally biased region" description="Low complexity" evidence="1">
    <location>
        <begin position="892"/>
        <end position="913"/>
    </location>
</feature>
<feature type="compositionally biased region" description="Basic and acidic residues" evidence="1">
    <location>
        <begin position="916"/>
        <end position="925"/>
    </location>
</feature>
<feature type="region of interest" description="Disordered" evidence="1">
    <location>
        <begin position="984"/>
        <end position="1158"/>
    </location>
</feature>
<reference evidence="2 3" key="1">
    <citation type="journal article" date="2014" name="BMC Genomics">
        <title>Comparative genomics of the major fungal agents of human and animal Sporotrichosis: Sporothrix schenckii and Sporothrix brasiliensis.</title>
        <authorList>
            <person name="Teixeira M.M."/>
            <person name="de Almeida L.G."/>
            <person name="Kubitschek-Barreira P."/>
            <person name="Alves F.L."/>
            <person name="Kioshima E.S."/>
            <person name="Abadio A.K."/>
            <person name="Fernandes L."/>
            <person name="Derengowski L.S."/>
            <person name="Ferreira K.S."/>
            <person name="Souza R.C."/>
            <person name="Ruiz J.C."/>
            <person name="de Andrade N.C."/>
            <person name="Paes H.C."/>
            <person name="Nicola A.M."/>
            <person name="Albuquerque P."/>
            <person name="Gerber A.L."/>
            <person name="Martins V.P."/>
            <person name="Peconick L.D."/>
            <person name="Neto A.V."/>
            <person name="Chaucanez C.B."/>
            <person name="Silva P.A."/>
            <person name="Cunha O.L."/>
            <person name="de Oliveira F.F."/>
            <person name="dos Santos T.C."/>
            <person name="Barros A.L."/>
            <person name="Soares M.A."/>
            <person name="de Oliveira L.M."/>
            <person name="Marini M.M."/>
            <person name="Villalobos-Duno H."/>
            <person name="Cunha M.M."/>
            <person name="de Hoog S."/>
            <person name="da Silveira J.F."/>
            <person name="Henrissat B."/>
            <person name="Nino-Vega G.A."/>
            <person name="Cisalpino P.S."/>
            <person name="Mora-Montes H.M."/>
            <person name="Almeida S.R."/>
            <person name="Stajich J.E."/>
            <person name="Lopes-Bezerra L.M."/>
            <person name="Vasconcelos A.T."/>
            <person name="Felipe M.S."/>
        </authorList>
    </citation>
    <scope>NUCLEOTIDE SEQUENCE [LARGE SCALE GENOMIC DNA]</scope>
    <source>
        <strain evidence="2 3">1099-18</strain>
    </source>
</reference>
<dbReference type="Proteomes" id="UP000033710">
    <property type="component" value="Unassembled WGS sequence"/>
</dbReference>
<feature type="compositionally biased region" description="Polar residues" evidence="1">
    <location>
        <begin position="1198"/>
        <end position="1222"/>
    </location>
</feature>
<feature type="compositionally biased region" description="Low complexity" evidence="1">
    <location>
        <begin position="1297"/>
        <end position="1313"/>
    </location>
</feature>
<dbReference type="GeneID" id="27670179"/>
<proteinExistence type="predicted"/>
<name>A0A0F2M8F6_SPOSC</name>
<evidence type="ECO:0000313" key="3">
    <source>
        <dbReference type="Proteomes" id="UP000033710"/>
    </source>
</evidence>
<feature type="compositionally biased region" description="Low complexity" evidence="1">
    <location>
        <begin position="761"/>
        <end position="771"/>
    </location>
</feature>
<dbReference type="PANTHER" id="PTHR28298:SF1">
    <property type="entry name" value="EISOSOME PROTEIN 1"/>
    <property type="match status" value="1"/>
</dbReference>
<feature type="compositionally biased region" description="Low complexity" evidence="1">
    <location>
        <begin position="245"/>
        <end position="261"/>
    </location>
</feature>
<feature type="compositionally biased region" description="Polar residues" evidence="1">
    <location>
        <begin position="988"/>
        <end position="1001"/>
    </location>
</feature>
<dbReference type="VEuPathDB" id="FungiDB:SPSK_08298"/>
<feature type="compositionally biased region" description="Polar residues" evidence="1">
    <location>
        <begin position="264"/>
        <end position="274"/>
    </location>
</feature>
<gene>
    <name evidence="2" type="ORF">SPSK_08298</name>
</gene>
<feature type="compositionally biased region" description="Polar residues" evidence="1">
    <location>
        <begin position="20"/>
        <end position="31"/>
    </location>
</feature>
<feature type="compositionally biased region" description="Basic residues" evidence="1">
    <location>
        <begin position="546"/>
        <end position="556"/>
    </location>
</feature>
<feature type="compositionally biased region" description="Polar residues" evidence="1">
    <location>
        <begin position="1033"/>
        <end position="1043"/>
    </location>
</feature>
<feature type="compositionally biased region" description="Polar residues" evidence="1">
    <location>
        <begin position="220"/>
        <end position="244"/>
    </location>
</feature>
<dbReference type="InterPro" id="IPR024527">
    <property type="entry name" value="Eisosome1"/>
</dbReference>
<dbReference type="PANTHER" id="PTHR28298">
    <property type="entry name" value="EISOSOME PROTEIN 1"/>
    <property type="match status" value="1"/>
</dbReference>
<organism evidence="2 3">
    <name type="scientific">Sporothrix schenckii 1099-18</name>
    <dbReference type="NCBI Taxonomy" id="1397361"/>
    <lineage>
        <taxon>Eukaryota</taxon>
        <taxon>Fungi</taxon>
        <taxon>Dikarya</taxon>
        <taxon>Ascomycota</taxon>
        <taxon>Pezizomycotina</taxon>
        <taxon>Sordariomycetes</taxon>
        <taxon>Sordariomycetidae</taxon>
        <taxon>Ophiostomatales</taxon>
        <taxon>Ophiostomataceae</taxon>
        <taxon>Sporothrix</taxon>
    </lineage>
</organism>
<feature type="region of interest" description="Disordered" evidence="1">
    <location>
        <begin position="346"/>
        <end position="399"/>
    </location>
</feature>
<evidence type="ECO:0000313" key="2">
    <source>
        <dbReference type="EMBL" id="KJR84441.1"/>
    </source>
</evidence>
<feature type="compositionally biased region" description="Low complexity" evidence="1">
    <location>
        <begin position="1077"/>
        <end position="1115"/>
    </location>
</feature>
<feature type="compositionally biased region" description="Low complexity" evidence="1">
    <location>
        <begin position="206"/>
        <end position="215"/>
    </location>
</feature>
<feature type="compositionally biased region" description="Polar residues" evidence="1">
    <location>
        <begin position="44"/>
        <end position="57"/>
    </location>
</feature>
<sequence>MSLNGSTATQRQPAPRDSGHSYSSRQQQAKNQPAPPIAVASPSGDLQSPGTGNQKSGTALGAKRGLDLFTRALQQSVQHYQGFPVSLALLHAFPPSSVSPSCLSNLLDLVAVISQAFGIYQTSLSNIAVHPTNLSGRLVYADPRSLPSFPSVGVKLDSTNTAALTASKVKSPPAIFSNSGSVHSASLKAATQAAAAASAALVSAKPAGAKSPSAPDGRSRNVSQSQPTNADSTELTSPTLQGESTATASNVNTNTNTNMATKPSGKSSEGWGNSAANQAFRNSQILSAKRASAPPEKPIPEIAALGYQPSLRAAKGAMKQASHTDAKSTPGLASSAAATSLSGAASTAAGGSSAHSTSMRTRSRAQSTPLTLRQQKSMSSHFPDNTASYSLVSSPPDPKVSAANALSAATIAHSASAKSRGSASSRASYVGDGGSVPYTNLGRQMYTSHPPVGHETEDQRHADGLHASAVALAKKMYSPGVEGGVSGAGAGAGGSSVPNVQEQAYKLAQERLEKLHELHGKDREYRDHYMDPSLGASTGGETSRRLTMRGRLRRRRSSSDGDINSDHLRPQEIRNQMSLLSSRISDVEEKRRRDRQNVLLAAQRNVKSQLQDIDEQVYANSGRLPPSVMSKIEPKINSLAQERADAYISNYPRSDQVDVGGGKFINRTDVDRLATRRVQPVIDDMHEKAQAEHDRQAKLREKDEERKAEAAIIDARGKDMKAMYRQLKKDEKARKAEEKTAKRHSKILGIPIGFGLGTGAAAASTTGDNAGNRTDKASNVVNGKGKHSAKDDAAETARHGTGEEVMTAPDTSSAASDFHSNDVSSLSSPTSPVPRSAGTGTGIGVGAAATGAAVGAGSRATQPSVPTTTAAADITNSSSLATAPVTQPFTKAPAARDASSSAAPSAGAMATPATHETADRSDAPLEKSGSNTSRRLSRLFVKTPKDSNVEPTKPESSGNVPSKISGSAVAGTAAVVGAGGAVGAGVGSQTKSVAPGTTNGVSSGPASAAPAAPTTSSTAPGARVGTGVGAPISSASDKASTPKSPVSPLSDESASSPNSNSKVKSWLKSRFSRDPSKSSASASNEPAASTSGKAAATGTGVSTASTAGSAGPAPSKDLGSSAVGSDSQRPDTERTFIGGHTLNSSDNKDRVGSGSLTMPLIAGGTLVAAGGATAAGLASSKGDAPASGQGKETLGEQPGNSPNSVNQAYYTPTGSEGPSVTQPGDRAADLKEQGASGKSGLPDSKELTGITAPKDSYEKDAAALAPPQSGTDAASKGQYGSGFGKLGPLTPMTMGPAEGAKTTGTTGTSGSSGLAGTAGVVGTACAVGAIGTAGAAGVAASTNRSSNTAALNTPSADYTLPGNRTSYASSHYSNDAGVPGVAGSGFGLIGHNIFANYSGASPAAGKTKISETAGTSGTAAATGNVGGANDKGNTFVSVPPPASDSGVNVAAFTPPRAITDPAEKSASPVRDSRFLENLEEYS</sequence>
<feature type="compositionally biased region" description="Polar residues" evidence="1">
    <location>
        <begin position="364"/>
        <end position="393"/>
    </location>
</feature>
<feature type="compositionally biased region" description="Low complexity" evidence="1">
    <location>
        <begin position="821"/>
        <end position="838"/>
    </location>
</feature>
<dbReference type="RefSeq" id="XP_016587117.1">
    <property type="nucleotide sequence ID" value="XM_016734902.1"/>
</dbReference>
<evidence type="ECO:0000256" key="1">
    <source>
        <dbReference type="SAM" id="MobiDB-lite"/>
    </source>
</evidence>
<feature type="compositionally biased region" description="Low complexity" evidence="1">
    <location>
        <begin position="1002"/>
        <end position="1022"/>
    </location>
</feature>
<feature type="compositionally biased region" description="Low complexity" evidence="1">
    <location>
        <begin position="346"/>
        <end position="358"/>
    </location>
</feature>
<feature type="region of interest" description="Disordered" evidence="1">
    <location>
        <begin position="1455"/>
        <end position="1482"/>
    </location>
</feature>
<dbReference type="GO" id="GO:0070941">
    <property type="term" value="P:eisosome assembly"/>
    <property type="evidence" value="ECO:0007669"/>
    <property type="project" value="TreeGrafter"/>
</dbReference>
<feature type="compositionally biased region" description="Polar residues" evidence="1">
    <location>
        <begin position="1"/>
        <end position="12"/>
    </location>
</feature>